<evidence type="ECO:0000313" key="2">
    <source>
        <dbReference type="Proteomes" id="UP000828941"/>
    </source>
</evidence>
<proteinExistence type="predicted"/>
<gene>
    <name evidence="1" type="ORF">L6164_024048</name>
</gene>
<comment type="caution">
    <text evidence="1">The sequence shown here is derived from an EMBL/GenBank/DDBJ whole genome shotgun (WGS) entry which is preliminary data.</text>
</comment>
<organism evidence="1 2">
    <name type="scientific">Bauhinia variegata</name>
    <name type="common">Purple orchid tree</name>
    <name type="synonym">Phanera variegata</name>
    <dbReference type="NCBI Taxonomy" id="167791"/>
    <lineage>
        <taxon>Eukaryota</taxon>
        <taxon>Viridiplantae</taxon>
        <taxon>Streptophyta</taxon>
        <taxon>Embryophyta</taxon>
        <taxon>Tracheophyta</taxon>
        <taxon>Spermatophyta</taxon>
        <taxon>Magnoliopsida</taxon>
        <taxon>eudicotyledons</taxon>
        <taxon>Gunneridae</taxon>
        <taxon>Pentapetalae</taxon>
        <taxon>rosids</taxon>
        <taxon>fabids</taxon>
        <taxon>Fabales</taxon>
        <taxon>Fabaceae</taxon>
        <taxon>Cercidoideae</taxon>
        <taxon>Cercideae</taxon>
        <taxon>Bauhiniinae</taxon>
        <taxon>Bauhinia</taxon>
    </lineage>
</organism>
<dbReference type="Proteomes" id="UP000828941">
    <property type="component" value="Chromosome 10"/>
</dbReference>
<dbReference type="EMBL" id="CM039435">
    <property type="protein sequence ID" value="KAI4316029.1"/>
    <property type="molecule type" value="Genomic_DNA"/>
</dbReference>
<protein>
    <submittedName>
        <fullName evidence="1">Uncharacterized protein</fullName>
    </submittedName>
</protein>
<accession>A0ACB9LX99</accession>
<keyword evidence="2" id="KW-1185">Reference proteome</keyword>
<name>A0ACB9LX99_BAUVA</name>
<reference evidence="1 2" key="1">
    <citation type="journal article" date="2022" name="DNA Res.">
        <title>Chromosomal-level genome assembly of the orchid tree Bauhinia variegata (Leguminosae; Cercidoideae) supports the allotetraploid origin hypothesis of Bauhinia.</title>
        <authorList>
            <person name="Zhong Y."/>
            <person name="Chen Y."/>
            <person name="Zheng D."/>
            <person name="Pang J."/>
            <person name="Liu Y."/>
            <person name="Luo S."/>
            <person name="Meng S."/>
            <person name="Qian L."/>
            <person name="Wei D."/>
            <person name="Dai S."/>
            <person name="Zhou R."/>
        </authorList>
    </citation>
    <scope>NUCLEOTIDE SEQUENCE [LARGE SCALE GENOMIC DNA]</scope>
    <source>
        <strain evidence="1">BV-YZ2020</strain>
    </source>
</reference>
<sequence>MAPDDLSSSPPISASTKEESQTHQLSSSQFQLPYSHINAPSPRMLPPQPRPPPSTTNSISGWRRRMPRSRKPMASDDSSSSAPLSASKVGESQTHRSPSSQFQLPYFPGMLLLLLLPPPSTDNSIPGWRTTKPRSRKPMAMAATCHILQSLGVEQDSHTGQDLPQELMDPVSIFLPDHVPCTISRLLLQFAKHDRPRTKGPCFSSKSVSSNDEEAGPAVNNVLQQIQKRVIFSQVLPGENDPEHGIWVAPPRGYFKLNVAVTLCNVDGAYVFGMGAVIRNHSGVARGAMTLVFPDITPPQAESFIYNLGIAFSLYWGYKSLIAETESHLLVDHFQALAHTPGLHFQNFNYFRARRVSRNANGAAQVFAEIAPLQRTKIFWTVRDIRNYFGTNVMRF</sequence>
<evidence type="ECO:0000313" key="1">
    <source>
        <dbReference type="EMBL" id="KAI4316029.1"/>
    </source>
</evidence>